<feature type="transmembrane region" description="Helical" evidence="1">
    <location>
        <begin position="107"/>
        <end position="124"/>
    </location>
</feature>
<feature type="transmembrane region" description="Helical" evidence="1">
    <location>
        <begin position="131"/>
        <end position="150"/>
    </location>
</feature>
<protein>
    <submittedName>
        <fullName evidence="3">Acyltransferase family protein</fullName>
    </submittedName>
</protein>
<evidence type="ECO:0000313" key="4">
    <source>
        <dbReference type="Proteomes" id="UP000021108"/>
    </source>
</evidence>
<keyword evidence="1" id="KW-0812">Transmembrane</keyword>
<keyword evidence="1" id="KW-0472">Membrane</keyword>
<feature type="transmembrane region" description="Helical" evidence="1">
    <location>
        <begin position="36"/>
        <end position="57"/>
    </location>
</feature>
<name>A0A009PL40_ACIBA</name>
<dbReference type="Proteomes" id="UP000021108">
    <property type="component" value="Unassembled WGS sequence"/>
</dbReference>
<keyword evidence="1" id="KW-1133">Transmembrane helix</keyword>
<dbReference type="InterPro" id="IPR052734">
    <property type="entry name" value="Nod_factor_acetyltransferase"/>
</dbReference>
<feature type="transmembrane region" description="Helical" evidence="1">
    <location>
        <begin position="156"/>
        <end position="174"/>
    </location>
</feature>
<feature type="transmembrane region" description="Helical" evidence="1">
    <location>
        <begin position="66"/>
        <end position="87"/>
    </location>
</feature>
<dbReference type="PATRIC" id="fig|1310607.3.peg.209"/>
<keyword evidence="3" id="KW-0808">Transferase</keyword>
<feature type="domain" description="Acyltransferase 3" evidence="2">
    <location>
        <begin position="6"/>
        <end position="301"/>
    </location>
</feature>
<dbReference type="RefSeq" id="WP_024436548.1">
    <property type="nucleotide sequence ID" value="NZ_JEXD01000001.1"/>
</dbReference>
<dbReference type="PANTHER" id="PTHR37312:SF1">
    <property type="entry name" value="MEMBRANE-BOUND ACYLTRANSFERASE YKRP-RELATED"/>
    <property type="match status" value="1"/>
</dbReference>
<gene>
    <name evidence="3" type="ORF">J506_0208</name>
</gene>
<sequence>MRNLHIDATKGVLIFLVVLGHYLERLIGWNEPLNQAILGSIYFVHMPAFIFISGIFFKEEKILEKLIYFLSLYLPFQLLFQLLDAFYNGSLWNGTFQFLWFAKPYWVLWYLFSMGIWTLLAFFLKKTAYPVLFSIILALLIGFSPINNYSYSIGRIFVFLPFFMTGAIYGKTIFQYIPQLPYEKLFAVIILLIITIVAAISHYSYYWLFGSLSYIQLHVDLWQGVLIRSVIMLLSAMGVLSLFVFTQNFKQPWIGLGQKTLPVYILHAFVIIVLTHQLSFKYSVEINIFISLVLAVLTCMVLQLQIFERLIRFISLFVYKPFMKLLEILNPKKGFN</sequence>
<evidence type="ECO:0000256" key="1">
    <source>
        <dbReference type="SAM" id="Phobius"/>
    </source>
</evidence>
<comment type="caution">
    <text evidence="3">The sequence shown here is derived from an EMBL/GenBank/DDBJ whole genome shotgun (WGS) entry which is preliminary data.</text>
</comment>
<dbReference type="GO" id="GO:0016747">
    <property type="term" value="F:acyltransferase activity, transferring groups other than amino-acyl groups"/>
    <property type="evidence" value="ECO:0007669"/>
    <property type="project" value="InterPro"/>
</dbReference>
<dbReference type="PANTHER" id="PTHR37312">
    <property type="entry name" value="MEMBRANE-BOUND ACYLTRANSFERASE YKRP-RELATED"/>
    <property type="match status" value="1"/>
</dbReference>
<evidence type="ECO:0000259" key="2">
    <source>
        <dbReference type="Pfam" id="PF01757"/>
    </source>
</evidence>
<feature type="transmembrane region" description="Helical" evidence="1">
    <location>
        <begin position="286"/>
        <end position="307"/>
    </location>
</feature>
<evidence type="ECO:0000313" key="3">
    <source>
        <dbReference type="EMBL" id="EXC09971.1"/>
    </source>
</evidence>
<keyword evidence="3" id="KW-0012">Acyltransferase</keyword>
<dbReference type="AlphaFoldDB" id="A0A009PL40"/>
<dbReference type="InterPro" id="IPR002656">
    <property type="entry name" value="Acyl_transf_3_dom"/>
</dbReference>
<reference evidence="3 4" key="1">
    <citation type="submission" date="2014-02" db="EMBL/GenBank/DDBJ databases">
        <title>Comparative genomics and transcriptomics to identify genetic mechanisms underlying the emergence of carbapenem resistant Acinetobacter baumannii (CRAb).</title>
        <authorList>
            <person name="Harris A.D."/>
            <person name="Johnson K.J."/>
            <person name="George J."/>
            <person name="Shefchek K."/>
            <person name="Daugherty S.C."/>
            <person name="Parankush S."/>
            <person name="Sadzewicz L."/>
            <person name="Tallon L."/>
            <person name="Sengamalay N."/>
            <person name="Hazen T.H."/>
            <person name="Rasko D.A."/>
        </authorList>
    </citation>
    <scope>NUCLEOTIDE SEQUENCE [LARGE SCALE GENOMIC DNA]</scope>
    <source>
        <strain evidence="3 4">625974</strain>
    </source>
</reference>
<feature type="transmembrane region" description="Helical" evidence="1">
    <location>
        <begin position="12"/>
        <end position="30"/>
    </location>
</feature>
<feature type="transmembrane region" description="Helical" evidence="1">
    <location>
        <begin position="261"/>
        <end position="280"/>
    </location>
</feature>
<dbReference type="EMBL" id="JEXD01000001">
    <property type="protein sequence ID" value="EXC09971.1"/>
    <property type="molecule type" value="Genomic_DNA"/>
</dbReference>
<feature type="transmembrane region" description="Helical" evidence="1">
    <location>
        <begin position="186"/>
        <end position="205"/>
    </location>
</feature>
<feature type="transmembrane region" description="Helical" evidence="1">
    <location>
        <begin position="225"/>
        <end position="249"/>
    </location>
</feature>
<proteinExistence type="predicted"/>
<dbReference type="Pfam" id="PF01757">
    <property type="entry name" value="Acyl_transf_3"/>
    <property type="match status" value="1"/>
</dbReference>
<organism evidence="3 4">
    <name type="scientific">Acinetobacter baumannii 625974</name>
    <dbReference type="NCBI Taxonomy" id="1310607"/>
    <lineage>
        <taxon>Bacteria</taxon>
        <taxon>Pseudomonadati</taxon>
        <taxon>Pseudomonadota</taxon>
        <taxon>Gammaproteobacteria</taxon>
        <taxon>Moraxellales</taxon>
        <taxon>Moraxellaceae</taxon>
        <taxon>Acinetobacter</taxon>
        <taxon>Acinetobacter calcoaceticus/baumannii complex</taxon>
    </lineage>
</organism>
<accession>A0A009PL40</accession>